<dbReference type="InterPro" id="IPR050083">
    <property type="entry name" value="HtpX_protease"/>
</dbReference>
<evidence type="ECO:0000256" key="9">
    <source>
        <dbReference type="ARBA" id="ARBA00023136"/>
    </source>
</evidence>
<evidence type="ECO:0000313" key="13">
    <source>
        <dbReference type="Proteomes" id="UP000502996"/>
    </source>
</evidence>
<evidence type="ECO:0000256" key="2">
    <source>
        <dbReference type="ARBA" id="ARBA00022670"/>
    </source>
</evidence>
<proteinExistence type="inferred from homology"/>
<protein>
    <submittedName>
        <fullName evidence="12">M48 family metallopeptidase</fullName>
    </submittedName>
</protein>
<keyword evidence="5 10" id="KW-0378">Hydrolase</keyword>
<accession>A0A6G6WJX3</accession>
<evidence type="ECO:0000259" key="11">
    <source>
        <dbReference type="Pfam" id="PF01435"/>
    </source>
</evidence>
<name>A0A6G6WJX3_9ACTN</name>
<dbReference type="Gene3D" id="3.30.2010.10">
    <property type="entry name" value="Metalloproteases ('zincins'), catalytic domain"/>
    <property type="match status" value="1"/>
</dbReference>
<keyword evidence="1" id="KW-1003">Cell membrane</keyword>
<evidence type="ECO:0000256" key="3">
    <source>
        <dbReference type="ARBA" id="ARBA00022692"/>
    </source>
</evidence>
<dbReference type="RefSeq" id="WP_165238052.1">
    <property type="nucleotide sequence ID" value="NZ_CP049257.1"/>
</dbReference>
<dbReference type="GO" id="GO:0006508">
    <property type="term" value="P:proteolysis"/>
    <property type="evidence" value="ECO:0007669"/>
    <property type="project" value="UniProtKB-KW"/>
</dbReference>
<keyword evidence="7" id="KW-1133">Transmembrane helix</keyword>
<dbReference type="PANTHER" id="PTHR43221:SF3">
    <property type="entry name" value="SLL1280 PROTEIN"/>
    <property type="match status" value="1"/>
</dbReference>
<feature type="domain" description="Peptidase M48" evidence="11">
    <location>
        <begin position="68"/>
        <end position="264"/>
    </location>
</feature>
<dbReference type="CDD" id="cd07325">
    <property type="entry name" value="M48_Ste24p_like"/>
    <property type="match status" value="1"/>
</dbReference>
<dbReference type="KEGG" id="nano:G5V58_24320"/>
<evidence type="ECO:0000256" key="6">
    <source>
        <dbReference type="ARBA" id="ARBA00022833"/>
    </source>
</evidence>
<evidence type="ECO:0000313" key="12">
    <source>
        <dbReference type="EMBL" id="QIG45457.1"/>
    </source>
</evidence>
<evidence type="ECO:0000256" key="8">
    <source>
        <dbReference type="ARBA" id="ARBA00023049"/>
    </source>
</evidence>
<keyword evidence="13" id="KW-1185">Reference proteome</keyword>
<dbReference type="GO" id="GO:0004222">
    <property type="term" value="F:metalloendopeptidase activity"/>
    <property type="evidence" value="ECO:0007669"/>
    <property type="project" value="InterPro"/>
</dbReference>
<evidence type="ECO:0000256" key="1">
    <source>
        <dbReference type="ARBA" id="ARBA00022475"/>
    </source>
</evidence>
<dbReference type="AlphaFoldDB" id="A0A6G6WJX3"/>
<keyword evidence="4" id="KW-0479">Metal-binding</keyword>
<evidence type="ECO:0000256" key="10">
    <source>
        <dbReference type="RuleBase" id="RU003983"/>
    </source>
</evidence>
<reference evidence="12 13" key="1">
    <citation type="submission" date="2020-02" db="EMBL/GenBank/DDBJ databases">
        <title>Full genome sequence of Nocardioides sp. R-3366.</title>
        <authorList>
            <person name="Im W.-T."/>
        </authorList>
    </citation>
    <scope>NUCLEOTIDE SEQUENCE [LARGE SCALE GENOMIC DNA]</scope>
    <source>
        <strain evidence="12 13">R-3366</strain>
    </source>
</reference>
<evidence type="ECO:0000256" key="4">
    <source>
        <dbReference type="ARBA" id="ARBA00022723"/>
    </source>
</evidence>
<dbReference type="EMBL" id="CP049257">
    <property type="protein sequence ID" value="QIG45457.1"/>
    <property type="molecule type" value="Genomic_DNA"/>
</dbReference>
<comment type="similarity">
    <text evidence="10">Belongs to the peptidase M48 family.</text>
</comment>
<dbReference type="Pfam" id="PF01435">
    <property type="entry name" value="Peptidase_M48"/>
    <property type="match status" value="1"/>
</dbReference>
<evidence type="ECO:0000256" key="5">
    <source>
        <dbReference type="ARBA" id="ARBA00022801"/>
    </source>
</evidence>
<organism evidence="12 13">
    <name type="scientific">Nocardioides anomalus</name>
    <dbReference type="NCBI Taxonomy" id="2712223"/>
    <lineage>
        <taxon>Bacteria</taxon>
        <taxon>Bacillati</taxon>
        <taxon>Actinomycetota</taxon>
        <taxon>Actinomycetes</taxon>
        <taxon>Propionibacteriales</taxon>
        <taxon>Nocardioidaceae</taxon>
        <taxon>Nocardioides</taxon>
    </lineage>
</organism>
<sequence length="338" mass="37457">MTTSPTRARATLTDISSRAWEHPADRGALVALRKLKGFDTVLRTLSGFMNERRIRLDFLGGGIRVDERQFAGVHRVLAEVGRVLDVEQLPEVYVVNDPHTNAMTIGMDRPVIVLNSALFDLLDEEEMRFVIAHELGHAESGHAVYRTLLLWLMGLTGVWSAVPGGALGLRVLIAALYEWSRKAELSADRAGLLATQDPSVAFRVHMKLASGSGDLSELDQTSFFAQGQEYLETTDLRDSVLKILLNERASHPYAVVRAAELRRWVDSGEYTAILAGSYPRREDDGDASMSEAAKQAADSYSEAFRTSQDVLGKLVHDVAGFFGSAKLWLDEQLRRTRD</sequence>
<gene>
    <name evidence="12" type="ORF">G5V58_24320</name>
</gene>
<dbReference type="PANTHER" id="PTHR43221">
    <property type="entry name" value="PROTEASE HTPX"/>
    <property type="match status" value="1"/>
</dbReference>
<comment type="cofactor">
    <cofactor evidence="10">
        <name>Zn(2+)</name>
        <dbReference type="ChEBI" id="CHEBI:29105"/>
    </cofactor>
    <text evidence="10">Binds 1 zinc ion per subunit.</text>
</comment>
<dbReference type="GO" id="GO:0046872">
    <property type="term" value="F:metal ion binding"/>
    <property type="evidence" value="ECO:0007669"/>
    <property type="project" value="UniProtKB-KW"/>
</dbReference>
<keyword evidence="9" id="KW-0472">Membrane</keyword>
<evidence type="ECO:0000256" key="7">
    <source>
        <dbReference type="ARBA" id="ARBA00022989"/>
    </source>
</evidence>
<keyword evidence="2 10" id="KW-0645">Protease</keyword>
<dbReference type="Proteomes" id="UP000502996">
    <property type="component" value="Chromosome"/>
</dbReference>
<dbReference type="InterPro" id="IPR001915">
    <property type="entry name" value="Peptidase_M48"/>
</dbReference>
<keyword evidence="3" id="KW-0812">Transmembrane</keyword>
<keyword evidence="6 10" id="KW-0862">Zinc</keyword>
<keyword evidence="8 10" id="KW-0482">Metalloprotease</keyword>